<reference evidence="3" key="1">
    <citation type="submission" date="2016-10" db="EMBL/GenBank/DDBJ databases">
        <authorList>
            <person name="Varghese N."/>
            <person name="Submissions S."/>
        </authorList>
    </citation>
    <scope>NUCLEOTIDE SEQUENCE [LARGE SCALE GENOMIC DNA]</scope>
    <source>
        <strain evidence="3">CGMCC 4.6609</strain>
    </source>
</reference>
<proteinExistence type="predicted"/>
<protein>
    <submittedName>
        <fullName evidence="2">Uncharacterized protein</fullName>
    </submittedName>
</protein>
<evidence type="ECO:0000256" key="1">
    <source>
        <dbReference type="SAM" id="MobiDB-lite"/>
    </source>
</evidence>
<accession>A0A1H0X7W6</accession>
<evidence type="ECO:0000313" key="3">
    <source>
        <dbReference type="Proteomes" id="UP000199691"/>
    </source>
</evidence>
<gene>
    <name evidence="2" type="ORF">SAMN05421507_1446</name>
</gene>
<feature type="region of interest" description="Disordered" evidence="1">
    <location>
        <begin position="266"/>
        <end position="291"/>
    </location>
</feature>
<dbReference type="EMBL" id="FNIX01000044">
    <property type="protein sequence ID" value="SDP98825.1"/>
    <property type="molecule type" value="Genomic_DNA"/>
</dbReference>
<feature type="region of interest" description="Disordered" evidence="1">
    <location>
        <begin position="199"/>
        <end position="222"/>
    </location>
</feature>
<feature type="compositionally biased region" description="Low complexity" evidence="1">
    <location>
        <begin position="34"/>
        <end position="55"/>
    </location>
</feature>
<keyword evidence="3" id="KW-1185">Reference proteome</keyword>
<dbReference type="Proteomes" id="UP000199691">
    <property type="component" value="Unassembled WGS sequence"/>
</dbReference>
<evidence type="ECO:0000313" key="2">
    <source>
        <dbReference type="EMBL" id="SDP98825.1"/>
    </source>
</evidence>
<dbReference type="AlphaFoldDB" id="A0A1H0X7W6"/>
<feature type="region of interest" description="Disordered" evidence="1">
    <location>
        <begin position="1"/>
        <end position="65"/>
    </location>
</feature>
<name>A0A1H0X7W6_9PSEU</name>
<organism evidence="2 3">
    <name type="scientific">Lentzea jiangxiensis</name>
    <dbReference type="NCBI Taxonomy" id="641025"/>
    <lineage>
        <taxon>Bacteria</taxon>
        <taxon>Bacillati</taxon>
        <taxon>Actinomycetota</taxon>
        <taxon>Actinomycetes</taxon>
        <taxon>Pseudonocardiales</taxon>
        <taxon>Pseudonocardiaceae</taxon>
        <taxon>Lentzea</taxon>
    </lineage>
</organism>
<sequence length="420" mass="45716">MLRQRRSKATTSERTGQIAHRKKRRSAGRSSPTSDWISRSCTTSSSAASTGSDNSRPGHQIRKRDTCHRVKIVGDRVVLRLRGGPQNPPWYADDHSHLYAQGVQASWQHTATGSTPFQPVKTGGQRAELGNVQLSPQAKTAESCDAPTRLSIRLQHPPSSAAHTGSACCSACGSAWRYHMSCAMVKPCQSNLHDRRFAYSAQRSSPPSRRSPHPLPRKPQIPASTATNMFSIKSSMRRSATTGGQTAMAQPMDIGKSQKFMMSKKIGSGSKSVKTDCDPKPTGIIPNGRASSTFLSASWPTRPGRAGLQTAGGLGCYSDCPTTIARNKFWLGPAASMRDRAIPTFRSRHRSRNRTPRQQAAETWNFRQLCTNLGKLSAGADARKSRSKHVDSDGGQLVPRCSSVPELTTASRLSRLVVLR</sequence>